<dbReference type="PANTHER" id="PTHR30590">
    <property type="entry name" value="INNER MEMBRANE PROTEIN"/>
    <property type="match status" value="1"/>
</dbReference>
<feature type="transmembrane region" description="Helical" evidence="1">
    <location>
        <begin position="56"/>
        <end position="78"/>
    </location>
</feature>
<dbReference type="Pfam" id="PF04235">
    <property type="entry name" value="DUF418"/>
    <property type="match status" value="1"/>
</dbReference>
<feature type="transmembrane region" description="Helical" evidence="1">
    <location>
        <begin position="99"/>
        <end position="116"/>
    </location>
</feature>
<evidence type="ECO:0000259" key="2">
    <source>
        <dbReference type="Pfam" id="PF04235"/>
    </source>
</evidence>
<gene>
    <name evidence="3" type="ORF">NCTC4824_02997</name>
</gene>
<organism evidence="3 4">
    <name type="scientific">Lederbergia lenta</name>
    <name type="common">Bacillus lentus</name>
    <dbReference type="NCBI Taxonomy" id="1467"/>
    <lineage>
        <taxon>Bacteria</taxon>
        <taxon>Bacillati</taxon>
        <taxon>Bacillota</taxon>
        <taxon>Bacilli</taxon>
        <taxon>Bacillales</taxon>
        <taxon>Bacillaceae</taxon>
        <taxon>Lederbergia</taxon>
    </lineage>
</organism>
<name>A0A2X4WDT4_LEDLE</name>
<dbReference type="InterPro" id="IPR007349">
    <property type="entry name" value="DUF418"/>
</dbReference>
<feature type="transmembrane region" description="Helical" evidence="1">
    <location>
        <begin position="122"/>
        <end position="139"/>
    </location>
</feature>
<feature type="transmembrane region" description="Helical" evidence="1">
    <location>
        <begin position="318"/>
        <end position="335"/>
    </location>
</feature>
<dbReference type="PANTHER" id="PTHR30590:SF2">
    <property type="entry name" value="INNER MEMBRANE PROTEIN"/>
    <property type="match status" value="1"/>
</dbReference>
<dbReference type="AlphaFoldDB" id="A0A2X4WDT4"/>
<dbReference type="EMBL" id="LS483476">
    <property type="protein sequence ID" value="SQI60899.1"/>
    <property type="molecule type" value="Genomic_DNA"/>
</dbReference>
<accession>A0A2X4WDT4</accession>
<dbReference type="STRING" id="1348624.GCA_001591545_02045"/>
<dbReference type="RefSeq" id="WP_066140576.1">
    <property type="nucleotide sequence ID" value="NZ_CBCSGM010000001.1"/>
</dbReference>
<dbReference type="InterPro" id="IPR052529">
    <property type="entry name" value="Bact_Transport_Assoc"/>
</dbReference>
<dbReference type="KEGG" id="blen:NCTC4824_02997"/>
<feature type="transmembrane region" description="Helical" evidence="1">
    <location>
        <begin position="20"/>
        <end position="36"/>
    </location>
</feature>
<feature type="transmembrane region" description="Helical" evidence="1">
    <location>
        <begin position="347"/>
        <end position="367"/>
    </location>
</feature>
<proteinExistence type="predicted"/>
<keyword evidence="1" id="KW-1133">Transmembrane helix</keyword>
<feature type="transmembrane region" description="Helical" evidence="1">
    <location>
        <begin position="247"/>
        <end position="268"/>
    </location>
</feature>
<evidence type="ECO:0000256" key="1">
    <source>
        <dbReference type="SAM" id="Phobius"/>
    </source>
</evidence>
<sequence>MHRTMKPPGFGERIHTLDVLRGFSLFGIILVNMISFHSPFSYYNPYEWFKYDDLTVYTWIDILVQGSFYPIFAMMFGYGMVIMQERSAIKSVSFWKISIRRLIVLLFFGIIHAYFIWYGDILITYAIMGLLLLLFLRLSGPILLGLGFAIYLLPQIFLSALLLLASLFDDGTLADFTDVVSLQLSAEVYATGTFWEITVQRFTDWSTNNGFGAIFLFILIILPLMMIGAGAAKLHWLQRANKQKRKWLITLLIAVPIGLAIKMLPFYTMPTISIQYVQDMIGGPILGIGYIAFIILIMNSKIVAKLLKPIASAGRMSITLYLMQSLIGTLIFYSYGLGLYGQVSMSAATWLAVAIYITQVILAEMWLSKFRQGPVEKLWRLLTYGKATK</sequence>
<evidence type="ECO:0000313" key="3">
    <source>
        <dbReference type="EMBL" id="SQI60899.1"/>
    </source>
</evidence>
<feature type="domain" description="DUF418" evidence="2">
    <location>
        <begin position="231"/>
        <end position="386"/>
    </location>
</feature>
<feature type="transmembrane region" description="Helical" evidence="1">
    <location>
        <begin position="211"/>
        <end position="235"/>
    </location>
</feature>
<dbReference type="Proteomes" id="UP000249134">
    <property type="component" value="Chromosome 1"/>
</dbReference>
<feature type="transmembrane region" description="Helical" evidence="1">
    <location>
        <begin position="146"/>
        <end position="168"/>
    </location>
</feature>
<reference evidence="3 4" key="1">
    <citation type="submission" date="2018-06" db="EMBL/GenBank/DDBJ databases">
        <authorList>
            <consortium name="Pathogen Informatics"/>
            <person name="Doyle S."/>
        </authorList>
    </citation>
    <scope>NUCLEOTIDE SEQUENCE [LARGE SCALE GENOMIC DNA]</scope>
    <source>
        <strain evidence="3 4">NCTC4824</strain>
    </source>
</reference>
<keyword evidence="4" id="KW-1185">Reference proteome</keyword>
<keyword evidence="1" id="KW-0812">Transmembrane</keyword>
<protein>
    <submittedName>
        <fullName evidence="3">Putative integral inner membrane protein</fullName>
    </submittedName>
</protein>
<keyword evidence="1" id="KW-0472">Membrane</keyword>
<evidence type="ECO:0000313" key="4">
    <source>
        <dbReference type="Proteomes" id="UP000249134"/>
    </source>
</evidence>
<feature type="transmembrane region" description="Helical" evidence="1">
    <location>
        <begin position="280"/>
        <end position="298"/>
    </location>
</feature>